<dbReference type="SUPFAM" id="SSF53098">
    <property type="entry name" value="Ribonuclease H-like"/>
    <property type="match status" value="1"/>
</dbReference>
<accession>A0A9Q0HE56</accession>
<proteinExistence type="predicted"/>
<dbReference type="GO" id="GO:0004523">
    <property type="term" value="F:RNA-DNA hybrid ribonuclease activity"/>
    <property type="evidence" value="ECO:0007669"/>
    <property type="project" value="InterPro"/>
</dbReference>
<dbReference type="EMBL" id="JAMYWD010000008">
    <property type="protein sequence ID" value="KAJ4963098.1"/>
    <property type="molecule type" value="Genomic_DNA"/>
</dbReference>
<feature type="domain" description="RNase H type-1" evidence="1">
    <location>
        <begin position="6"/>
        <end position="88"/>
    </location>
</feature>
<keyword evidence="3" id="KW-1185">Reference proteome</keyword>
<name>A0A9Q0HE56_9MAGN</name>
<sequence>MFQVSNNATEYEALIAGLRLAKAIMAKRIEASSDSQLVVRQVNGEYEAKKASISAYLKKVQEAASAFEYFTLRHVLRDQNTLADSLSKLSTSDLNDLDHSVYTKVLSHLAVNPDSTVNPNSKAILSAISEPSWIDPIFSFLQEGTLPEDKKKARRIQSKATHYVMTSDASRFETAFGKEQKLKRGSKMSSNARICKFEAAFKSIQGSKLAENSKSNHQVGRFAAGLTQAKMKVSDEMRRREAEQNAETIMLLIFWGLR</sequence>
<dbReference type="PANTHER" id="PTHR48475">
    <property type="entry name" value="RIBONUCLEASE H"/>
    <property type="match status" value="1"/>
</dbReference>
<dbReference type="GO" id="GO:0003676">
    <property type="term" value="F:nucleic acid binding"/>
    <property type="evidence" value="ECO:0007669"/>
    <property type="project" value="InterPro"/>
</dbReference>
<gene>
    <name evidence="2" type="ORF">NE237_023037</name>
</gene>
<protein>
    <recommendedName>
        <fullName evidence="1">RNase H type-1 domain-containing protein</fullName>
    </recommendedName>
</protein>
<dbReference type="PANTHER" id="PTHR48475:SF2">
    <property type="entry name" value="RIBONUCLEASE H"/>
    <property type="match status" value="1"/>
</dbReference>
<dbReference type="InterPro" id="IPR012337">
    <property type="entry name" value="RNaseH-like_sf"/>
</dbReference>
<dbReference type="Pfam" id="PF13456">
    <property type="entry name" value="RVT_3"/>
    <property type="match status" value="1"/>
</dbReference>
<dbReference type="Gene3D" id="3.30.420.10">
    <property type="entry name" value="Ribonuclease H-like superfamily/Ribonuclease H"/>
    <property type="match status" value="1"/>
</dbReference>
<reference evidence="2" key="1">
    <citation type="journal article" date="2023" name="Plant J.">
        <title>The genome of the king protea, Protea cynaroides.</title>
        <authorList>
            <person name="Chang J."/>
            <person name="Duong T.A."/>
            <person name="Schoeman C."/>
            <person name="Ma X."/>
            <person name="Roodt D."/>
            <person name="Barker N."/>
            <person name="Li Z."/>
            <person name="Van de Peer Y."/>
            <person name="Mizrachi E."/>
        </authorList>
    </citation>
    <scope>NUCLEOTIDE SEQUENCE</scope>
    <source>
        <tissue evidence="2">Young leaves</tissue>
    </source>
</reference>
<dbReference type="InterPro" id="IPR002156">
    <property type="entry name" value="RNaseH_domain"/>
</dbReference>
<dbReference type="OrthoDB" id="101614at2759"/>
<dbReference type="InterPro" id="IPR036397">
    <property type="entry name" value="RNaseH_sf"/>
</dbReference>
<comment type="caution">
    <text evidence="2">The sequence shown here is derived from an EMBL/GenBank/DDBJ whole genome shotgun (WGS) entry which is preliminary data.</text>
</comment>
<evidence type="ECO:0000313" key="2">
    <source>
        <dbReference type="EMBL" id="KAJ4963098.1"/>
    </source>
</evidence>
<evidence type="ECO:0000259" key="1">
    <source>
        <dbReference type="Pfam" id="PF13456"/>
    </source>
</evidence>
<dbReference type="Proteomes" id="UP001141806">
    <property type="component" value="Unassembled WGS sequence"/>
</dbReference>
<organism evidence="2 3">
    <name type="scientific">Protea cynaroides</name>
    <dbReference type="NCBI Taxonomy" id="273540"/>
    <lineage>
        <taxon>Eukaryota</taxon>
        <taxon>Viridiplantae</taxon>
        <taxon>Streptophyta</taxon>
        <taxon>Embryophyta</taxon>
        <taxon>Tracheophyta</taxon>
        <taxon>Spermatophyta</taxon>
        <taxon>Magnoliopsida</taxon>
        <taxon>Proteales</taxon>
        <taxon>Proteaceae</taxon>
        <taxon>Protea</taxon>
    </lineage>
</organism>
<evidence type="ECO:0000313" key="3">
    <source>
        <dbReference type="Proteomes" id="UP001141806"/>
    </source>
</evidence>
<dbReference type="CDD" id="cd09279">
    <property type="entry name" value="RNase_HI_like"/>
    <property type="match status" value="1"/>
</dbReference>
<dbReference type="AlphaFoldDB" id="A0A9Q0HE56"/>